<protein>
    <submittedName>
        <fullName evidence="2">Aggregation promoting factor surface protein</fullName>
    </submittedName>
</protein>
<reference evidence="3 4" key="1">
    <citation type="submission" date="2018-07" db="EMBL/GenBank/DDBJ databases">
        <title>Genome sequences of six Lactobacillus spp. isolated from bumble bee guts.</title>
        <authorList>
            <person name="Motta E.V.S."/>
            <person name="Moran N.A."/>
        </authorList>
    </citation>
    <scope>NUCLEOTIDE SEQUENCE [LARGE SCALE GENOMIC DNA]</scope>
    <source>
        <strain evidence="1 4">BI-4G</strain>
        <strain evidence="2 3">OCC3</strain>
    </source>
</reference>
<dbReference type="RefSeq" id="WP_118895834.1">
    <property type="nucleotide sequence ID" value="NZ_QOCT01000001.1"/>
</dbReference>
<evidence type="ECO:0000313" key="3">
    <source>
        <dbReference type="Proteomes" id="UP000265862"/>
    </source>
</evidence>
<dbReference type="EMBL" id="QOCV01000002">
    <property type="protein sequence ID" value="RHW55251.1"/>
    <property type="molecule type" value="Genomic_DNA"/>
</dbReference>
<comment type="caution">
    <text evidence="2">The sequence shown here is derived from an EMBL/GenBank/DDBJ whole genome shotgun (WGS) entry which is preliminary data.</text>
</comment>
<gene>
    <name evidence="1" type="ORF">DS834_07395</name>
    <name evidence="2" type="ORF">DS835_00975</name>
</gene>
<proteinExistence type="predicted"/>
<evidence type="ECO:0000313" key="4">
    <source>
        <dbReference type="Proteomes" id="UP000283380"/>
    </source>
</evidence>
<accession>A0A396SZQ5</accession>
<organism evidence="2 3">
    <name type="scientific">Lactobacillus bombicola</name>
    <dbReference type="NCBI Taxonomy" id="1505723"/>
    <lineage>
        <taxon>Bacteria</taxon>
        <taxon>Bacillati</taxon>
        <taxon>Bacillota</taxon>
        <taxon>Bacilli</taxon>
        <taxon>Lactobacillales</taxon>
        <taxon>Lactobacillaceae</taxon>
        <taxon>Lactobacillus</taxon>
    </lineage>
</organism>
<dbReference type="EMBL" id="QOCU01000008">
    <property type="protein sequence ID" value="RHW49487.1"/>
    <property type="molecule type" value="Genomic_DNA"/>
</dbReference>
<dbReference type="Proteomes" id="UP000283380">
    <property type="component" value="Unassembled WGS sequence"/>
</dbReference>
<evidence type="ECO:0000313" key="1">
    <source>
        <dbReference type="EMBL" id="RHW49487.1"/>
    </source>
</evidence>
<dbReference type="Proteomes" id="UP000265862">
    <property type="component" value="Unassembled WGS sequence"/>
</dbReference>
<dbReference type="AlphaFoldDB" id="A0A396SZQ5"/>
<sequence>MLKLITALALAVNCTAIIELVHKDTAIQTVAAAQKLSKKEKAAKNWIARHESGGNYNARNGVCYGKYQLNLAYLGGNYSPKNQERIADNYVYNRYGSWVNAKRFWLIHHWY</sequence>
<evidence type="ECO:0000313" key="2">
    <source>
        <dbReference type="EMBL" id="RHW55251.1"/>
    </source>
</evidence>
<name>A0A396SZQ5_9LACO</name>
<keyword evidence="4" id="KW-1185">Reference proteome</keyword>